<evidence type="ECO:0000256" key="1">
    <source>
        <dbReference type="SAM" id="MobiDB-lite"/>
    </source>
</evidence>
<organism evidence="2 3">
    <name type="scientific">Durusdinium trenchii</name>
    <dbReference type="NCBI Taxonomy" id="1381693"/>
    <lineage>
        <taxon>Eukaryota</taxon>
        <taxon>Sar</taxon>
        <taxon>Alveolata</taxon>
        <taxon>Dinophyceae</taxon>
        <taxon>Suessiales</taxon>
        <taxon>Symbiodiniaceae</taxon>
        <taxon>Durusdinium</taxon>
    </lineage>
</organism>
<gene>
    <name evidence="2" type="ORF">SCF082_LOCUS13486</name>
</gene>
<feature type="non-terminal residue" evidence="2">
    <location>
        <position position="180"/>
    </location>
</feature>
<reference evidence="2 3" key="1">
    <citation type="submission" date="2024-02" db="EMBL/GenBank/DDBJ databases">
        <authorList>
            <person name="Chen Y."/>
            <person name="Shah S."/>
            <person name="Dougan E. K."/>
            <person name="Thang M."/>
            <person name="Chan C."/>
        </authorList>
    </citation>
    <scope>NUCLEOTIDE SEQUENCE [LARGE SCALE GENOMIC DNA]</scope>
</reference>
<sequence>MDLDSLDFDKVADERVAGSDADDVYDEEETAKSKKQKSKLKPIKTMGVTNETAELRKKFKELWIRRRKAWESKFLVGSCLPKDFVYPTAASEKMAKQSWVLGTKKGCGCLPCNKANTMSEWALGTAGLVDKFRAWYLTKHQESQQHVAACKKFLGISESYECGPSLSEFEDLFKKLQQGS</sequence>
<proteinExistence type="predicted"/>
<dbReference type="EMBL" id="CAXAMM010008352">
    <property type="protein sequence ID" value="CAK9017120.1"/>
    <property type="molecule type" value="Genomic_DNA"/>
</dbReference>
<evidence type="ECO:0000313" key="3">
    <source>
        <dbReference type="Proteomes" id="UP001642464"/>
    </source>
</evidence>
<feature type="region of interest" description="Disordered" evidence="1">
    <location>
        <begin position="17"/>
        <end position="39"/>
    </location>
</feature>
<comment type="caution">
    <text evidence="2">The sequence shown here is derived from an EMBL/GenBank/DDBJ whole genome shotgun (WGS) entry which is preliminary data.</text>
</comment>
<feature type="compositionally biased region" description="Acidic residues" evidence="1">
    <location>
        <begin position="20"/>
        <end position="29"/>
    </location>
</feature>
<dbReference type="Proteomes" id="UP001642464">
    <property type="component" value="Unassembled WGS sequence"/>
</dbReference>
<evidence type="ECO:0000313" key="2">
    <source>
        <dbReference type="EMBL" id="CAK9017120.1"/>
    </source>
</evidence>
<name>A0ABP0JS67_9DINO</name>
<keyword evidence="3" id="KW-1185">Reference proteome</keyword>
<accession>A0ABP0JS67</accession>
<protein>
    <submittedName>
        <fullName evidence="2">Uncharacterized protein</fullName>
    </submittedName>
</protein>